<proteinExistence type="predicted"/>
<feature type="non-terminal residue" evidence="1">
    <location>
        <position position="1"/>
    </location>
</feature>
<name>X1VHH4_9ZZZZ</name>
<protein>
    <recommendedName>
        <fullName evidence="2">DUF2341 domain-containing protein</fullName>
    </recommendedName>
</protein>
<reference evidence="1" key="1">
    <citation type="journal article" date="2014" name="Front. Microbiol.">
        <title>High frequency of phylogenetically diverse reductive dehalogenase-homologous genes in deep subseafloor sedimentary metagenomes.</title>
        <authorList>
            <person name="Kawai M."/>
            <person name="Futagami T."/>
            <person name="Toyoda A."/>
            <person name="Takaki Y."/>
            <person name="Nishi S."/>
            <person name="Hori S."/>
            <person name="Arai W."/>
            <person name="Tsubouchi T."/>
            <person name="Morono Y."/>
            <person name="Uchiyama I."/>
            <person name="Ito T."/>
            <person name="Fujiyama A."/>
            <person name="Inagaki F."/>
            <person name="Takami H."/>
        </authorList>
    </citation>
    <scope>NUCLEOTIDE SEQUENCE</scope>
    <source>
        <strain evidence="1">Expedition CK06-06</strain>
    </source>
</reference>
<organism evidence="1">
    <name type="scientific">marine sediment metagenome</name>
    <dbReference type="NCBI Taxonomy" id="412755"/>
    <lineage>
        <taxon>unclassified sequences</taxon>
        <taxon>metagenomes</taxon>
        <taxon>ecological metagenomes</taxon>
    </lineage>
</organism>
<evidence type="ECO:0008006" key="2">
    <source>
        <dbReference type="Google" id="ProtNLM"/>
    </source>
</evidence>
<accession>X1VHH4</accession>
<sequence>YDLQFYASFADSNPNDLDPELGIVIHFTGGGNVRITVTYYEGGTSTFYLTATGPTYVMKWYDLTDTKTVQKVEFYNFEWWSPGKVYVDMCILYYG</sequence>
<comment type="caution">
    <text evidence="1">The sequence shown here is derived from an EMBL/GenBank/DDBJ whole genome shotgun (WGS) entry which is preliminary data.</text>
</comment>
<gene>
    <name evidence="1" type="ORF">S12H4_59707</name>
</gene>
<dbReference type="AlphaFoldDB" id="X1VHH4"/>
<dbReference type="EMBL" id="BARW01039089">
    <property type="protein sequence ID" value="GAJ17882.1"/>
    <property type="molecule type" value="Genomic_DNA"/>
</dbReference>
<evidence type="ECO:0000313" key="1">
    <source>
        <dbReference type="EMBL" id="GAJ17882.1"/>
    </source>
</evidence>